<dbReference type="Proteomes" id="UP001165124">
    <property type="component" value="Unassembled WGS sequence"/>
</dbReference>
<organism evidence="2 3">
    <name type="scientific">Actinomadura rubrobrunea</name>
    <dbReference type="NCBI Taxonomy" id="115335"/>
    <lineage>
        <taxon>Bacteria</taxon>
        <taxon>Bacillati</taxon>
        <taxon>Actinomycetota</taxon>
        <taxon>Actinomycetes</taxon>
        <taxon>Streptosporangiales</taxon>
        <taxon>Thermomonosporaceae</taxon>
        <taxon>Actinomadura</taxon>
    </lineage>
</organism>
<dbReference type="AlphaFoldDB" id="A0A9W6Q131"/>
<reference evidence="2" key="1">
    <citation type="submission" date="2023-02" db="EMBL/GenBank/DDBJ databases">
        <title>Actinomadura rubrobrunea NBRC 14622.</title>
        <authorList>
            <person name="Ichikawa N."/>
            <person name="Sato H."/>
            <person name="Tonouchi N."/>
        </authorList>
    </citation>
    <scope>NUCLEOTIDE SEQUENCE</scope>
    <source>
        <strain evidence="2">NBRC 14622</strain>
    </source>
</reference>
<evidence type="ECO:0000313" key="2">
    <source>
        <dbReference type="EMBL" id="GLW67672.1"/>
    </source>
</evidence>
<protein>
    <submittedName>
        <fullName evidence="2">Uncharacterized protein</fullName>
    </submittedName>
</protein>
<sequence>MISAFPGFDVLDNWSADDWSSQNLSRTHGSVMMVVMRAAWGWMLRSRTPRRVTRDVVNFRDPRDADRGIRGATLSPAAWPPGR</sequence>
<evidence type="ECO:0000313" key="3">
    <source>
        <dbReference type="Proteomes" id="UP001165124"/>
    </source>
</evidence>
<dbReference type="EMBL" id="BSRZ01000032">
    <property type="protein sequence ID" value="GLW67672.1"/>
    <property type="molecule type" value="Genomic_DNA"/>
</dbReference>
<gene>
    <name evidence="2" type="ORF">Arub01_59150</name>
</gene>
<proteinExistence type="predicted"/>
<name>A0A9W6Q131_9ACTN</name>
<evidence type="ECO:0000256" key="1">
    <source>
        <dbReference type="SAM" id="MobiDB-lite"/>
    </source>
</evidence>
<comment type="caution">
    <text evidence="2">The sequence shown here is derived from an EMBL/GenBank/DDBJ whole genome shotgun (WGS) entry which is preliminary data.</text>
</comment>
<keyword evidence="3" id="KW-1185">Reference proteome</keyword>
<feature type="region of interest" description="Disordered" evidence="1">
    <location>
        <begin position="62"/>
        <end position="83"/>
    </location>
</feature>
<accession>A0A9W6Q131</accession>